<evidence type="ECO:0000256" key="10">
    <source>
        <dbReference type="PIRSR" id="PIRSR601834-1"/>
    </source>
</evidence>
<evidence type="ECO:0000313" key="13">
    <source>
        <dbReference type="EMBL" id="EXX63737.1"/>
    </source>
</evidence>
<feature type="binding site" evidence="10">
    <location>
        <position position="88"/>
    </location>
    <ligand>
        <name>FAD</name>
        <dbReference type="ChEBI" id="CHEBI:57692"/>
    </ligand>
</feature>
<dbReference type="InterPro" id="IPR001709">
    <property type="entry name" value="Flavoprot_Pyr_Nucl_cyt_Rdtase"/>
</dbReference>
<evidence type="ECO:0000259" key="12">
    <source>
        <dbReference type="PROSITE" id="PS51384"/>
    </source>
</evidence>
<dbReference type="OMA" id="PLIHNMK"/>
<dbReference type="Pfam" id="PF00970">
    <property type="entry name" value="FAD_binding_6"/>
    <property type="match status" value="1"/>
</dbReference>
<feature type="domain" description="FAD-binding FR-type" evidence="12">
    <location>
        <begin position="37"/>
        <end position="137"/>
    </location>
</feature>
<dbReference type="Gene3D" id="3.40.50.80">
    <property type="entry name" value="Nucleotide-binding domain of ferredoxin-NADP reductase (FNR) module"/>
    <property type="match status" value="1"/>
</dbReference>
<evidence type="ECO:0000256" key="8">
    <source>
        <dbReference type="ARBA" id="ARBA00023128"/>
    </source>
</evidence>
<protein>
    <recommendedName>
        <fullName evidence="11">NADH-cytochrome b5 reductase</fullName>
        <ecNumber evidence="11">1.6.2.2</ecNumber>
    </recommendedName>
</protein>
<comment type="catalytic activity">
    <reaction evidence="9 11">
        <text>2 Fe(III)-[cytochrome b5] + NADH = 2 Fe(II)-[cytochrome b5] + NAD(+) + H(+)</text>
        <dbReference type="Rhea" id="RHEA:46680"/>
        <dbReference type="Rhea" id="RHEA-COMP:10438"/>
        <dbReference type="Rhea" id="RHEA-COMP:10439"/>
        <dbReference type="ChEBI" id="CHEBI:15378"/>
        <dbReference type="ChEBI" id="CHEBI:29033"/>
        <dbReference type="ChEBI" id="CHEBI:29034"/>
        <dbReference type="ChEBI" id="CHEBI:57540"/>
        <dbReference type="ChEBI" id="CHEBI:57945"/>
        <dbReference type="EC" id="1.6.2.2"/>
    </reaction>
</comment>
<dbReference type="SUPFAM" id="SSF63380">
    <property type="entry name" value="Riboflavin synthase domain-like"/>
    <property type="match status" value="1"/>
</dbReference>
<accession>A0A015J2M1</accession>
<dbReference type="CDD" id="cd06183">
    <property type="entry name" value="cyt_b5_reduct_like"/>
    <property type="match status" value="1"/>
</dbReference>
<name>A0A015J2M1_RHIIW</name>
<dbReference type="EC" id="1.6.2.2" evidence="11"/>
<evidence type="ECO:0000256" key="2">
    <source>
        <dbReference type="ARBA" id="ARBA00004572"/>
    </source>
</evidence>
<feature type="binding site" evidence="10">
    <location>
        <position position="105"/>
    </location>
    <ligand>
        <name>FAD</name>
        <dbReference type="ChEBI" id="CHEBI:57692"/>
    </ligand>
</feature>
<reference evidence="13 14" key="1">
    <citation type="submission" date="2014-02" db="EMBL/GenBank/DDBJ databases">
        <title>Single nucleus genome sequencing reveals high similarity among nuclei of an endomycorrhizal fungus.</title>
        <authorList>
            <person name="Lin K."/>
            <person name="Geurts R."/>
            <person name="Zhang Z."/>
            <person name="Limpens E."/>
            <person name="Saunders D.G."/>
            <person name="Mu D."/>
            <person name="Pang E."/>
            <person name="Cao H."/>
            <person name="Cha H."/>
            <person name="Lin T."/>
            <person name="Zhou Q."/>
            <person name="Shang Y."/>
            <person name="Li Y."/>
            <person name="Ivanov S."/>
            <person name="Sharma T."/>
            <person name="Velzen R.V."/>
            <person name="Ruijter N.D."/>
            <person name="Aanen D.K."/>
            <person name="Win J."/>
            <person name="Kamoun S."/>
            <person name="Bisseling T."/>
            <person name="Huang S."/>
        </authorList>
    </citation>
    <scope>NUCLEOTIDE SEQUENCE [LARGE SCALE GENOMIC DNA]</scope>
    <source>
        <strain evidence="14">DAOM197198w</strain>
    </source>
</reference>
<dbReference type="Pfam" id="PF00175">
    <property type="entry name" value="NAD_binding_1"/>
    <property type="match status" value="1"/>
</dbReference>
<evidence type="ECO:0000256" key="4">
    <source>
        <dbReference type="ARBA" id="ARBA00022630"/>
    </source>
</evidence>
<dbReference type="OrthoDB" id="432685at2759"/>
<evidence type="ECO:0000256" key="11">
    <source>
        <dbReference type="RuleBase" id="RU361226"/>
    </source>
</evidence>
<dbReference type="PROSITE" id="PS51384">
    <property type="entry name" value="FAD_FR"/>
    <property type="match status" value="1"/>
</dbReference>
<dbReference type="SUPFAM" id="SSF52343">
    <property type="entry name" value="Ferredoxin reductase-like, C-terminal NADP-linked domain"/>
    <property type="match status" value="1"/>
</dbReference>
<evidence type="ECO:0000256" key="9">
    <source>
        <dbReference type="ARBA" id="ARBA00047682"/>
    </source>
</evidence>
<feature type="binding site" evidence="10">
    <location>
        <position position="87"/>
    </location>
    <ligand>
        <name>FAD</name>
        <dbReference type="ChEBI" id="CHEBI:57692"/>
    </ligand>
</feature>
<dbReference type="PANTHER" id="PTHR19370:SF171">
    <property type="entry name" value="NADH-CYTOCHROME B5 REDUCTASE 2"/>
    <property type="match status" value="1"/>
</dbReference>
<dbReference type="InterPro" id="IPR001834">
    <property type="entry name" value="CBR-like"/>
</dbReference>
<dbReference type="InterPro" id="IPR017927">
    <property type="entry name" value="FAD-bd_FR_type"/>
</dbReference>
<dbReference type="PRINTS" id="PR00406">
    <property type="entry name" value="CYTB5RDTASE"/>
</dbReference>
<dbReference type="Gene3D" id="2.40.30.10">
    <property type="entry name" value="Translation factors"/>
    <property type="match status" value="1"/>
</dbReference>
<dbReference type="InterPro" id="IPR001433">
    <property type="entry name" value="OxRdtase_FAD/NAD-bd"/>
</dbReference>
<evidence type="ECO:0000256" key="3">
    <source>
        <dbReference type="ARBA" id="ARBA00006105"/>
    </source>
</evidence>
<evidence type="ECO:0000256" key="7">
    <source>
        <dbReference type="ARBA" id="ARBA00023027"/>
    </source>
</evidence>
<dbReference type="InterPro" id="IPR039261">
    <property type="entry name" value="FNR_nucleotide-bd"/>
</dbReference>
<dbReference type="InterPro" id="IPR008333">
    <property type="entry name" value="Cbr1-like_FAD-bd_dom"/>
</dbReference>
<evidence type="ECO:0000256" key="6">
    <source>
        <dbReference type="ARBA" id="ARBA00023002"/>
    </source>
</evidence>
<dbReference type="STRING" id="1432141.A0A015J2M1"/>
<sequence length="283" mass="31805">MLKKVVITGIVGVGGFALYKTSLEYSKKNSLSTLTREKYTPLTVSKITPYNHNTSIFRLKFPKPLKEPSPIASCVLLKDDSSQIMRPYTPISLVDELNHIDLMIKRYDNGHMSKLVHSLKVGDKIDVKGPIVTLPYKANMKKHIGMICGGTGITPMHQLIDCILRNPEDKTKIYLVYANIAKEDILLHEELEQLSKENPEQFKIYYTLDNPPKENWTQGTGFVSQKMVKENIPAPSDDVLVLVCGPGGMMRHISGPKARDRSQGPVEGILKELGYTQNQVHKF</sequence>
<dbReference type="GO" id="GO:0005741">
    <property type="term" value="C:mitochondrial outer membrane"/>
    <property type="evidence" value="ECO:0007669"/>
    <property type="project" value="UniProtKB-SubCell"/>
</dbReference>
<dbReference type="FunFam" id="3.40.50.80:FF:000009">
    <property type="entry name" value="NADH-cytochrome b5 reductase"/>
    <property type="match status" value="1"/>
</dbReference>
<keyword evidence="5 10" id="KW-0274">FAD</keyword>
<gene>
    <name evidence="13" type="ORF">RirG_149550</name>
</gene>
<comment type="similarity">
    <text evidence="3 11">Belongs to the flavoprotein pyridine nucleotide cytochrome reductase family.</text>
</comment>
<keyword evidence="4 10" id="KW-0285">Flavoprotein</keyword>
<dbReference type="SMR" id="A0A015J2M1"/>
<keyword evidence="6 11" id="KW-0560">Oxidoreductase</keyword>
<dbReference type="HOGENOM" id="CLU_003827_9_1_1"/>
<dbReference type="Proteomes" id="UP000022910">
    <property type="component" value="Unassembled WGS sequence"/>
</dbReference>
<dbReference type="EMBL" id="JEMT01023795">
    <property type="protein sequence ID" value="EXX63737.1"/>
    <property type="molecule type" value="Genomic_DNA"/>
</dbReference>
<keyword evidence="14" id="KW-1185">Reference proteome</keyword>
<dbReference type="PANTHER" id="PTHR19370">
    <property type="entry name" value="NADH-CYTOCHROME B5 REDUCTASE"/>
    <property type="match status" value="1"/>
</dbReference>
<dbReference type="InterPro" id="IPR017938">
    <property type="entry name" value="Riboflavin_synthase-like_b-brl"/>
</dbReference>
<comment type="caution">
    <text evidence="13">The sequence shown here is derived from an EMBL/GenBank/DDBJ whole genome shotgun (WGS) entry which is preliminary data.</text>
</comment>
<dbReference type="GO" id="GO:0090524">
    <property type="term" value="F:cytochrome-b5 reductase activity, acting on NADH"/>
    <property type="evidence" value="ECO:0007669"/>
    <property type="project" value="UniProtKB-EC"/>
</dbReference>
<feature type="binding site" evidence="10">
    <location>
        <position position="112"/>
    </location>
    <ligand>
        <name>FAD</name>
        <dbReference type="ChEBI" id="CHEBI:57692"/>
    </ligand>
</feature>
<evidence type="ECO:0000256" key="5">
    <source>
        <dbReference type="ARBA" id="ARBA00022827"/>
    </source>
</evidence>
<keyword evidence="8" id="KW-0496">Mitochondrion</keyword>
<feature type="binding site" evidence="10">
    <location>
        <position position="86"/>
    </location>
    <ligand>
        <name>FAD</name>
        <dbReference type="ChEBI" id="CHEBI:57692"/>
    </ligand>
</feature>
<organism evidence="13 14">
    <name type="scientific">Rhizophagus irregularis (strain DAOM 197198w)</name>
    <name type="common">Glomus intraradices</name>
    <dbReference type="NCBI Taxonomy" id="1432141"/>
    <lineage>
        <taxon>Eukaryota</taxon>
        <taxon>Fungi</taxon>
        <taxon>Fungi incertae sedis</taxon>
        <taxon>Mucoromycota</taxon>
        <taxon>Glomeromycotina</taxon>
        <taxon>Glomeromycetes</taxon>
        <taxon>Glomerales</taxon>
        <taxon>Glomeraceae</taxon>
        <taxon>Rhizophagus</taxon>
    </lineage>
</organism>
<evidence type="ECO:0000256" key="1">
    <source>
        <dbReference type="ARBA" id="ARBA00001974"/>
    </source>
</evidence>
<comment type="subcellular location">
    <subcellularLocation>
        <location evidence="2">Mitochondrion outer membrane</location>
        <topology evidence="2">Single-pass membrane protein</topology>
    </subcellularLocation>
</comment>
<evidence type="ECO:0000313" key="14">
    <source>
        <dbReference type="Proteomes" id="UP000022910"/>
    </source>
</evidence>
<dbReference type="PRINTS" id="PR00371">
    <property type="entry name" value="FPNCR"/>
</dbReference>
<proteinExistence type="inferred from homology"/>
<feature type="binding site" evidence="10">
    <location>
        <position position="113"/>
    </location>
    <ligand>
        <name>FAD</name>
        <dbReference type="ChEBI" id="CHEBI:57692"/>
    </ligand>
</feature>
<feature type="binding site" evidence="10">
    <location>
        <position position="154"/>
    </location>
    <ligand>
        <name>FAD</name>
        <dbReference type="ChEBI" id="CHEBI:57692"/>
    </ligand>
</feature>
<dbReference type="AlphaFoldDB" id="A0A015J2M1"/>
<comment type="cofactor">
    <cofactor evidence="1 10 11">
        <name>FAD</name>
        <dbReference type="ChEBI" id="CHEBI:57692"/>
    </cofactor>
</comment>
<keyword evidence="7 11" id="KW-0520">NAD</keyword>